<dbReference type="InterPro" id="IPR041649">
    <property type="entry name" value="NepR"/>
</dbReference>
<sequence>MTNNKRDDERGREKVQDQIQENLRKLYDETLNEDLPPQFLQLLAKLEQEDRCK</sequence>
<organism evidence="2 3">
    <name type="scientific">Algicella marina</name>
    <dbReference type="NCBI Taxonomy" id="2683284"/>
    <lineage>
        <taxon>Bacteria</taxon>
        <taxon>Pseudomonadati</taxon>
        <taxon>Pseudomonadota</taxon>
        <taxon>Alphaproteobacteria</taxon>
        <taxon>Rhodobacterales</taxon>
        <taxon>Paracoccaceae</taxon>
        <taxon>Algicella</taxon>
    </lineage>
</organism>
<reference evidence="2 3" key="1">
    <citation type="submission" date="2019-12" db="EMBL/GenBank/DDBJ databases">
        <title>Complete genome sequence of Algicella marina strain 9Alg 56(T) isolated from the red alga Tichocarpus crinitus.</title>
        <authorList>
            <person name="Kim S.-G."/>
            <person name="Nedashkovskaya O.I."/>
        </authorList>
    </citation>
    <scope>NUCLEOTIDE SEQUENCE [LARGE SCALE GENOMIC DNA]</scope>
    <source>
        <strain evidence="2 3">9Alg 56</strain>
    </source>
</reference>
<dbReference type="RefSeq" id="WP_161861603.1">
    <property type="nucleotide sequence ID" value="NZ_CP046620.1"/>
</dbReference>
<evidence type="ECO:0000259" key="1">
    <source>
        <dbReference type="Pfam" id="PF18557"/>
    </source>
</evidence>
<protein>
    <submittedName>
        <fullName evidence="2">Transcriptional regulator</fullName>
    </submittedName>
</protein>
<evidence type="ECO:0000313" key="2">
    <source>
        <dbReference type="EMBL" id="QHQ35038.1"/>
    </source>
</evidence>
<evidence type="ECO:0000313" key="3">
    <source>
        <dbReference type="Proteomes" id="UP000464495"/>
    </source>
</evidence>
<keyword evidence="3" id="KW-1185">Reference proteome</keyword>
<name>A0A6P1SX63_9RHOB</name>
<dbReference type="AlphaFoldDB" id="A0A6P1SX63"/>
<dbReference type="EMBL" id="CP046620">
    <property type="protein sequence ID" value="QHQ35038.1"/>
    <property type="molecule type" value="Genomic_DNA"/>
</dbReference>
<dbReference type="Pfam" id="PF18557">
    <property type="entry name" value="NepR"/>
    <property type="match status" value="1"/>
</dbReference>
<dbReference type="KEGG" id="amaq:GO499_07430"/>
<feature type="domain" description="Anti-sigma factor NepR" evidence="1">
    <location>
        <begin position="16"/>
        <end position="48"/>
    </location>
</feature>
<gene>
    <name evidence="2" type="ORF">GO499_07430</name>
</gene>
<dbReference type="Proteomes" id="UP000464495">
    <property type="component" value="Chromosome"/>
</dbReference>
<accession>A0A6P1SX63</accession>
<proteinExistence type="predicted"/>